<name>A0A1L7XJL9_9HELO</name>
<evidence type="ECO:0000313" key="3">
    <source>
        <dbReference type="Proteomes" id="UP000184330"/>
    </source>
</evidence>
<dbReference type="EMBL" id="FJOG01000030">
    <property type="protein sequence ID" value="CZR65241.1"/>
    <property type="molecule type" value="Genomic_DNA"/>
</dbReference>
<evidence type="ECO:0000256" key="1">
    <source>
        <dbReference type="SAM" id="MobiDB-lite"/>
    </source>
</evidence>
<keyword evidence="3" id="KW-1185">Reference proteome</keyword>
<feature type="compositionally biased region" description="Basic and acidic residues" evidence="1">
    <location>
        <begin position="53"/>
        <end position="66"/>
    </location>
</feature>
<proteinExistence type="predicted"/>
<feature type="compositionally biased region" description="Polar residues" evidence="1">
    <location>
        <begin position="43"/>
        <end position="52"/>
    </location>
</feature>
<reference evidence="2 3" key="1">
    <citation type="submission" date="2016-03" db="EMBL/GenBank/DDBJ databases">
        <authorList>
            <person name="Ploux O."/>
        </authorList>
    </citation>
    <scope>NUCLEOTIDE SEQUENCE [LARGE SCALE GENOMIC DNA]</scope>
    <source>
        <strain evidence="2 3">UAMH 11012</strain>
    </source>
</reference>
<sequence length="114" mass="12572">MSPPKPAPKTALESAISCEGEGRRMEMVVEEAGPMHSRKQPVWNAQRSTSNSETKEEPPTYREDGKSIGTSRRALNQSITEKANAAMNVQIKLLTDLTRHHWGNGTEADEGQPD</sequence>
<feature type="region of interest" description="Disordered" evidence="1">
    <location>
        <begin position="32"/>
        <end position="74"/>
    </location>
</feature>
<protein>
    <submittedName>
        <fullName evidence="2">Uncharacterized protein</fullName>
    </submittedName>
</protein>
<organism evidence="2 3">
    <name type="scientific">Phialocephala subalpina</name>
    <dbReference type="NCBI Taxonomy" id="576137"/>
    <lineage>
        <taxon>Eukaryota</taxon>
        <taxon>Fungi</taxon>
        <taxon>Dikarya</taxon>
        <taxon>Ascomycota</taxon>
        <taxon>Pezizomycotina</taxon>
        <taxon>Leotiomycetes</taxon>
        <taxon>Helotiales</taxon>
        <taxon>Mollisiaceae</taxon>
        <taxon>Phialocephala</taxon>
        <taxon>Phialocephala fortinii species complex</taxon>
    </lineage>
</organism>
<dbReference type="AlphaFoldDB" id="A0A1L7XJL9"/>
<gene>
    <name evidence="2" type="ORF">PAC_15141</name>
</gene>
<accession>A0A1L7XJL9</accession>
<evidence type="ECO:0000313" key="2">
    <source>
        <dbReference type="EMBL" id="CZR65241.1"/>
    </source>
</evidence>
<dbReference type="Proteomes" id="UP000184330">
    <property type="component" value="Unassembled WGS sequence"/>
</dbReference>